<dbReference type="STRING" id="34508.A0A4U5MJZ0"/>
<keyword evidence="6" id="KW-0812">Transmembrane</keyword>
<dbReference type="Pfam" id="PF00201">
    <property type="entry name" value="UDPGT"/>
    <property type="match status" value="1"/>
</dbReference>
<evidence type="ECO:0000256" key="1">
    <source>
        <dbReference type="ARBA" id="ARBA00009995"/>
    </source>
</evidence>
<feature type="transmembrane region" description="Helical" evidence="6">
    <location>
        <begin position="492"/>
        <end position="519"/>
    </location>
</feature>
<evidence type="ECO:0000256" key="2">
    <source>
        <dbReference type="ARBA" id="ARBA00022676"/>
    </source>
</evidence>
<dbReference type="CDD" id="cd03784">
    <property type="entry name" value="GT1_Gtf-like"/>
    <property type="match status" value="1"/>
</dbReference>
<reference evidence="7 8" key="1">
    <citation type="journal article" date="2015" name="Genome Biol.">
        <title>Comparative genomics of Steinernema reveals deeply conserved gene regulatory networks.</title>
        <authorList>
            <person name="Dillman A.R."/>
            <person name="Macchietto M."/>
            <person name="Porter C.F."/>
            <person name="Rogers A."/>
            <person name="Williams B."/>
            <person name="Antoshechkin I."/>
            <person name="Lee M.M."/>
            <person name="Goodwin Z."/>
            <person name="Lu X."/>
            <person name="Lewis E.E."/>
            <person name="Goodrich-Blair H."/>
            <person name="Stock S.P."/>
            <person name="Adams B.J."/>
            <person name="Sternberg P.W."/>
            <person name="Mortazavi A."/>
        </authorList>
    </citation>
    <scope>NUCLEOTIDE SEQUENCE [LARGE SCALE GENOMIC DNA]</scope>
    <source>
        <strain evidence="7 8">ALL</strain>
    </source>
</reference>
<evidence type="ECO:0000256" key="6">
    <source>
        <dbReference type="RuleBase" id="RU362059"/>
    </source>
</evidence>
<dbReference type="InterPro" id="IPR035595">
    <property type="entry name" value="UDP_glycos_trans_CS"/>
</dbReference>
<dbReference type="AlphaFoldDB" id="A0A4U5MJZ0"/>
<keyword evidence="3 5" id="KW-0808">Transferase</keyword>
<sequence length="527" mass="59340">MLWTVFFATLLIASSYGYRILVFSPANSRSHMISNGRIADELAKAGHEVILFEPEILPIAAEVKSAKYATRYTVGGFTNNFAKCVKGLSSFEKNSIFEMVAKYNRWQEAFTDACEEMLNMKPVMDKLRSYNFDIFFGEQLLLCGTGLAHVLKIKTHIWISSCPLMDHMDRILGAPKPLSYVPAVGDVDITDKPTYFERIENIVTWIGDVYTYRYGSQLVNALFRKKFGSDFPDVDDIARESPLIFVSTDEFLDFPRPILPNVVHIGGLGINTNATELKEPFKSEMIKGEHGVVYFSFGSNVKTTHLPLSFKQNLFQTFKQFSDYHFIVKIEKDDHGSEQLGKQLFNVFLTNWAPQTDLLSSSNVKAFITHGGYNSLMETAIHAVPVIAIPFFCDQYRNARVAERNGWGISVNRETLAKSPKPLVDALTKILSEPSYQQNAKRVQKLVLTKPFKSAEKLVKYTEFVADNDGRLPELQIEGRHLGFIQYHNLDIIVPAVGVVLSVIYGLARLVVALVGLAFRAKKVKTA</sequence>
<organism evidence="7 8">
    <name type="scientific">Steinernema carpocapsae</name>
    <name type="common">Entomopathogenic nematode</name>
    <dbReference type="NCBI Taxonomy" id="34508"/>
    <lineage>
        <taxon>Eukaryota</taxon>
        <taxon>Metazoa</taxon>
        <taxon>Ecdysozoa</taxon>
        <taxon>Nematoda</taxon>
        <taxon>Chromadorea</taxon>
        <taxon>Rhabditida</taxon>
        <taxon>Tylenchina</taxon>
        <taxon>Panagrolaimomorpha</taxon>
        <taxon>Strongyloidoidea</taxon>
        <taxon>Steinernematidae</taxon>
        <taxon>Steinernema</taxon>
    </lineage>
</organism>
<evidence type="ECO:0000313" key="7">
    <source>
        <dbReference type="EMBL" id="TKR69720.1"/>
    </source>
</evidence>
<evidence type="ECO:0000256" key="5">
    <source>
        <dbReference type="RuleBase" id="RU003718"/>
    </source>
</evidence>
<protein>
    <recommendedName>
        <fullName evidence="6">UDP-glucuronosyltransferase</fullName>
        <ecNumber evidence="6">2.4.1.17</ecNumber>
    </recommendedName>
</protein>
<proteinExistence type="inferred from homology"/>
<dbReference type="PANTHER" id="PTHR48043:SF143">
    <property type="entry name" value="UDP-GLUCURONOSYLTRANSFERASE"/>
    <property type="match status" value="1"/>
</dbReference>
<evidence type="ECO:0000256" key="4">
    <source>
        <dbReference type="ARBA" id="ARBA00047475"/>
    </source>
</evidence>
<evidence type="ECO:0000313" key="8">
    <source>
        <dbReference type="Proteomes" id="UP000298663"/>
    </source>
</evidence>
<keyword evidence="2 5" id="KW-0328">Glycosyltransferase</keyword>
<keyword evidence="6" id="KW-1133">Transmembrane helix</keyword>
<dbReference type="Gene3D" id="3.40.50.2000">
    <property type="entry name" value="Glycogen Phosphorylase B"/>
    <property type="match status" value="2"/>
</dbReference>
<comment type="similarity">
    <text evidence="1 5">Belongs to the UDP-glycosyltransferase family.</text>
</comment>
<dbReference type="GO" id="GO:0015020">
    <property type="term" value="F:glucuronosyltransferase activity"/>
    <property type="evidence" value="ECO:0007669"/>
    <property type="project" value="UniProtKB-EC"/>
</dbReference>
<dbReference type="GO" id="GO:0016020">
    <property type="term" value="C:membrane"/>
    <property type="evidence" value="ECO:0007669"/>
    <property type="project" value="UniProtKB-SubCell"/>
</dbReference>
<keyword evidence="8" id="KW-1185">Reference proteome</keyword>
<evidence type="ECO:0000256" key="3">
    <source>
        <dbReference type="ARBA" id="ARBA00022679"/>
    </source>
</evidence>
<comment type="catalytic activity">
    <reaction evidence="4 6">
        <text>glucuronate acceptor + UDP-alpha-D-glucuronate = acceptor beta-D-glucuronoside + UDP + H(+)</text>
        <dbReference type="Rhea" id="RHEA:21032"/>
        <dbReference type="ChEBI" id="CHEBI:15378"/>
        <dbReference type="ChEBI" id="CHEBI:58052"/>
        <dbReference type="ChEBI" id="CHEBI:58223"/>
        <dbReference type="ChEBI" id="CHEBI:132367"/>
        <dbReference type="ChEBI" id="CHEBI:132368"/>
        <dbReference type="EC" id="2.4.1.17"/>
    </reaction>
</comment>
<dbReference type="FunFam" id="3.40.50.2000:FF:000021">
    <property type="entry name" value="UDP-glucuronosyltransferase"/>
    <property type="match status" value="1"/>
</dbReference>
<dbReference type="InterPro" id="IPR002213">
    <property type="entry name" value="UDP_glucos_trans"/>
</dbReference>
<dbReference type="InterPro" id="IPR050271">
    <property type="entry name" value="UDP-glycosyltransferase"/>
</dbReference>
<dbReference type="PROSITE" id="PS00375">
    <property type="entry name" value="UDPGT"/>
    <property type="match status" value="1"/>
</dbReference>
<name>A0A4U5MJZ0_STECR</name>
<dbReference type="PANTHER" id="PTHR48043">
    <property type="entry name" value="EG:EG0003.4 PROTEIN-RELATED"/>
    <property type="match status" value="1"/>
</dbReference>
<keyword evidence="6" id="KW-0472">Membrane</keyword>
<accession>A0A4U5MJZ0</accession>
<comment type="subcellular location">
    <subcellularLocation>
        <location evidence="6">Membrane</location>
        <topology evidence="6">Single-pass membrane protein</topology>
    </subcellularLocation>
</comment>
<dbReference type="EMBL" id="AZBU02000007">
    <property type="protein sequence ID" value="TKR69720.1"/>
    <property type="molecule type" value="Genomic_DNA"/>
</dbReference>
<dbReference type="OrthoDB" id="5835829at2759"/>
<comment type="caution">
    <text evidence="7">The sequence shown here is derived from an EMBL/GenBank/DDBJ whole genome shotgun (WGS) entry which is preliminary data.</text>
</comment>
<dbReference type="SUPFAM" id="SSF53756">
    <property type="entry name" value="UDP-Glycosyltransferase/glycogen phosphorylase"/>
    <property type="match status" value="1"/>
</dbReference>
<dbReference type="EC" id="2.4.1.17" evidence="6"/>
<gene>
    <name evidence="7" type="ORF">L596_021839</name>
</gene>
<reference evidence="7 8" key="2">
    <citation type="journal article" date="2019" name="G3 (Bethesda)">
        <title>Hybrid Assembly of the Genome of the Entomopathogenic Nematode Steinernema carpocapsae Identifies the X-Chromosome.</title>
        <authorList>
            <person name="Serra L."/>
            <person name="Macchietto M."/>
            <person name="Macias-Munoz A."/>
            <person name="McGill C.J."/>
            <person name="Rodriguez I.M."/>
            <person name="Rodriguez B."/>
            <person name="Murad R."/>
            <person name="Mortazavi A."/>
        </authorList>
    </citation>
    <scope>NUCLEOTIDE SEQUENCE [LARGE SCALE GENOMIC DNA]</scope>
    <source>
        <strain evidence="7 8">ALL</strain>
    </source>
</reference>
<dbReference type="Proteomes" id="UP000298663">
    <property type="component" value="Unassembled WGS sequence"/>
</dbReference>